<dbReference type="KEGG" id="acab:QRX50_32485"/>
<organism evidence="2 3">
    <name type="scientific">Amycolatopsis carbonis</name>
    <dbReference type="NCBI Taxonomy" id="715471"/>
    <lineage>
        <taxon>Bacteria</taxon>
        <taxon>Bacillati</taxon>
        <taxon>Actinomycetota</taxon>
        <taxon>Actinomycetes</taxon>
        <taxon>Pseudonocardiales</taxon>
        <taxon>Pseudonocardiaceae</taxon>
        <taxon>Amycolatopsis</taxon>
    </lineage>
</organism>
<protein>
    <submittedName>
        <fullName evidence="2">Bacteriophage holin</fullName>
    </submittedName>
</protein>
<dbReference type="EMBL" id="CP127294">
    <property type="protein sequence ID" value="WIX76170.1"/>
    <property type="molecule type" value="Genomic_DNA"/>
</dbReference>
<dbReference type="Proteomes" id="UP001236014">
    <property type="component" value="Chromosome"/>
</dbReference>
<gene>
    <name evidence="2" type="ORF">QRX50_32485</name>
</gene>
<dbReference type="RefSeq" id="WP_285966923.1">
    <property type="nucleotide sequence ID" value="NZ_CP127294.1"/>
</dbReference>
<keyword evidence="1" id="KW-0812">Transmembrane</keyword>
<name>A0A9Y2IBP7_9PSEU</name>
<proteinExistence type="predicted"/>
<keyword evidence="1" id="KW-1133">Transmembrane helix</keyword>
<evidence type="ECO:0000256" key="1">
    <source>
        <dbReference type="SAM" id="Phobius"/>
    </source>
</evidence>
<keyword evidence="1" id="KW-0472">Membrane</keyword>
<feature type="transmembrane region" description="Helical" evidence="1">
    <location>
        <begin position="6"/>
        <end position="25"/>
    </location>
</feature>
<sequence>MSYLPTYVVLAAGLLVLILLAVRTIRVLRQFRRTLSMVATNTQDRTGLLRARSAALRVAVAQRRDAPETSNIGND</sequence>
<dbReference type="NCBIfam" id="NF037944">
    <property type="entry name" value="holin_2"/>
    <property type="match status" value="1"/>
</dbReference>
<accession>A0A9Y2IBP7</accession>
<reference evidence="2 3" key="1">
    <citation type="submission" date="2023-06" db="EMBL/GenBank/DDBJ databases">
        <authorList>
            <person name="Oyuntsetseg B."/>
            <person name="Kim S.B."/>
        </authorList>
    </citation>
    <scope>NUCLEOTIDE SEQUENCE [LARGE SCALE GENOMIC DNA]</scope>
    <source>
        <strain evidence="2 3">2-15</strain>
    </source>
</reference>
<evidence type="ECO:0000313" key="3">
    <source>
        <dbReference type="Proteomes" id="UP001236014"/>
    </source>
</evidence>
<dbReference type="AlphaFoldDB" id="A0A9Y2IBP7"/>
<evidence type="ECO:0000313" key="2">
    <source>
        <dbReference type="EMBL" id="WIX76170.1"/>
    </source>
</evidence>
<keyword evidence="3" id="KW-1185">Reference proteome</keyword>